<gene>
    <name evidence="3" type="ORF">CcaverHIS019_0109680</name>
</gene>
<evidence type="ECO:0000259" key="2">
    <source>
        <dbReference type="PROSITE" id="PS50056"/>
    </source>
</evidence>
<reference evidence="3" key="1">
    <citation type="journal article" date="2023" name="BMC Genomics">
        <title>Chromosome-level genome assemblies of Cutaneotrichosporon spp. (Trichosporonales, Basidiomycota) reveal imbalanced evolution between nucleotide sequences and chromosome synteny.</title>
        <authorList>
            <person name="Kobayashi Y."/>
            <person name="Kayamori A."/>
            <person name="Aoki K."/>
            <person name="Shiwa Y."/>
            <person name="Matsutani M."/>
            <person name="Fujita N."/>
            <person name="Sugita T."/>
            <person name="Iwasaki W."/>
            <person name="Tanaka N."/>
            <person name="Takashima M."/>
        </authorList>
    </citation>
    <scope>NUCLEOTIDE SEQUENCE</scope>
    <source>
        <strain evidence="3">HIS019</strain>
    </source>
</reference>
<evidence type="ECO:0000256" key="1">
    <source>
        <dbReference type="ARBA" id="ARBA00022801"/>
    </source>
</evidence>
<dbReference type="InterPro" id="IPR000387">
    <property type="entry name" value="Tyr_Pase_dom"/>
</dbReference>
<protein>
    <recommendedName>
        <fullName evidence="2">Tyrosine specific protein phosphatases domain-containing protein</fullName>
    </recommendedName>
</protein>
<keyword evidence="4" id="KW-1185">Reference proteome</keyword>
<proteinExistence type="predicted"/>
<evidence type="ECO:0000313" key="4">
    <source>
        <dbReference type="Proteomes" id="UP001233271"/>
    </source>
</evidence>
<dbReference type="Pfam" id="PF22547">
    <property type="entry name" value="2H-SAK"/>
    <property type="match status" value="1"/>
</dbReference>
<dbReference type="PANTHER" id="PTHR43883:SF1">
    <property type="entry name" value="GLUCONOKINASE"/>
    <property type="match status" value="1"/>
</dbReference>
<dbReference type="PANTHER" id="PTHR43883">
    <property type="entry name" value="SLR0207 PROTEIN"/>
    <property type="match status" value="1"/>
</dbReference>
<dbReference type="Gene3D" id="3.90.190.10">
    <property type="entry name" value="Protein tyrosine phosphatase superfamily"/>
    <property type="match status" value="1"/>
</dbReference>
<dbReference type="GO" id="GO:0016791">
    <property type="term" value="F:phosphatase activity"/>
    <property type="evidence" value="ECO:0007669"/>
    <property type="project" value="UniProtKB-ARBA"/>
</dbReference>
<dbReference type="Gene3D" id="3.30.470.30">
    <property type="entry name" value="DNA ligase/mRNA capping enzyme"/>
    <property type="match status" value="1"/>
</dbReference>
<dbReference type="InterPro" id="IPR054498">
    <property type="entry name" value="2H-SAK"/>
</dbReference>
<dbReference type="InterPro" id="IPR029021">
    <property type="entry name" value="Prot-tyrosine_phosphatase-like"/>
</dbReference>
<dbReference type="InterPro" id="IPR027417">
    <property type="entry name" value="P-loop_NTPase"/>
</dbReference>
<dbReference type="InterPro" id="IPR021122">
    <property type="entry name" value="RNA_ligase_dom_REL/Rnl2"/>
</dbReference>
<dbReference type="InterPro" id="IPR057023">
    <property type="entry name" value="PTP-SAK"/>
</dbReference>
<accession>A0AA48L0I0</accession>
<dbReference type="Proteomes" id="UP001233271">
    <property type="component" value="Chromosome 1"/>
</dbReference>
<dbReference type="InterPro" id="IPR052732">
    <property type="entry name" value="Cell-binding_unc_protein"/>
</dbReference>
<evidence type="ECO:0000313" key="3">
    <source>
        <dbReference type="EMBL" id="BEI88250.1"/>
    </source>
</evidence>
<dbReference type="SUPFAM" id="SSF52540">
    <property type="entry name" value="P-loop containing nucleoside triphosphate hydrolases"/>
    <property type="match status" value="1"/>
</dbReference>
<dbReference type="EMBL" id="AP028212">
    <property type="protein sequence ID" value="BEI88250.1"/>
    <property type="molecule type" value="Genomic_DNA"/>
</dbReference>
<dbReference type="GeneID" id="85492121"/>
<dbReference type="Pfam" id="PF22784">
    <property type="entry name" value="PTP-SAK"/>
    <property type="match status" value="1"/>
</dbReference>
<feature type="domain" description="Tyrosine specific protein phosphatases" evidence="2">
    <location>
        <begin position="319"/>
        <end position="397"/>
    </location>
</feature>
<dbReference type="SUPFAM" id="SSF52799">
    <property type="entry name" value="(Phosphotyrosine protein) phosphatases II"/>
    <property type="match status" value="1"/>
</dbReference>
<organism evidence="3 4">
    <name type="scientific">Cutaneotrichosporon cavernicola</name>
    <dbReference type="NCBI Taxonomy" id="279322"/>
    <lineage>
        <taxon>Eukaryota</taxon>
        <taxon>Fungi</taxon>
        <taxon>Dikarya</taxon>
        <taxon>Basidiomycota</taxon>
        <taxon>Agaricomycotina</taxon>
        <taxon>Tremellomycetes</taxon>
        <taxon>Trichosporonales</taxon>
        <taxon>Trichosporonaceae</taxon>
        <taxon>Cutaneotrichosporon</taxon>
    </lineage>
</organism>
<dbReference type="Gene3D" id="3.40.50.300">
    <property type="entry name" value="P-loop containing nucleotide triphosphate hydrolases"/>
    <property type="match status" value="1"/>
</dbReference>
<dbReference type="KEGG" id="ccac:CcaHIS019_0109680"/>
<sequence>MRLDASGLKLVEYRGGLALVGPSLNAAFNQFKCDTPPSHPHITLLTPAERNAATAIPDIPTSHVYVLGPSGKDGGWLVVLWNHGDVFRSSLGLAGKAYHITLWENQVDHSLDKSLDAALRSGLEVDLDAIGLDHAIVAASGHWKTQLAEHLIISHPECYRGYARLAEATDIPALSAACYARAVSLYPALLPCAVRALTRLRDVPYGVLSNIANPVGAEHLVHPWPLELGDALSHLLWTAPVEKRTRVPLPSTTLPRFFSWLYPARLGGMSTPRRASDIDALVSIGVTHLLTLTEEEPLPSAWIPPTITHLFVPVPNYGTPTLAEMDVILSRFMDGGRWVVHCGGGVGRAGTVLACLVAMLGRGNEDPTDRPKMAAHTAIALVRTARPTSIETREQEAFVSAWVSHRWRRADTPVMAIEPVSHLVKEGTLARAVVMIGRPGSGKSWLATAISKRTKAVVVSGDVDGRAACERAAAQATSLPDDTLFLLDRCNPTTQERHEWLTLLPPAMAVYFDYTPALCSSRLATRIGHPIRAGRGANALAQMDRLMSPPSMEEGWTGILRISSFAASRDAALLLGGIPPLLKFPRTPHLLDLGAAAADDLVSPADIRGPASVEEKLDGANMGLSLDWDGKLVAQNRSHWVSSASAPQFRALDTLLASHDSALRRILGRDQHFPERYILYGEWMAARHSVHYASLPSLFVAFDLYDRVDSSFVSRTVLERTLRGSGVSIVPLLKEIREGEVLARDEVMRLLQQTSVFGTERREGVYVRFERDGQTVGRGKVVRGDFIAGNAHWGRAPLVLNHVAES</sequence>
<dbReference type="RefSeq" id="XP_060453516.1">
    <property type="nucleotide sequence ID" value="XM_060604284.1"/>
</dbReference>
<name>A0AA48L0I0_9TREE</name>
<dbReference type="Pfam" id="PF09414">
    <property type="entry name" value="RNA_ligase"/>
    <property type="match status" value="1"/>
</dbReference>
<keyword evidence="1" id="KW-0378">Hydrolase</keyword>
<dbReference type="SUPFAM" id="SSF56091">
    <property type="entry name" value="DNA ligase/mRNA capping enzyme, catalytic domain"/>
    <property type="match status" value="1"/>
</dbReference>
<dbReference type="PROSITE" id="PS50056">
    <property type="entry name" value="TYR_PHOSPHATASE_2"/>
    <property type="match status" value="1"/>
</dbReference>
<dbReference type="AlphaFoldDB" id="A0AA48L0I0"/>